<dbReference type="AlphaFoldDB" id="X0XAV6"/>
<dbReference type="EMBL" id="BARS01042783">
    <property type="protein sequence ID" value="GAG32527.1"/>
    <property type="molecule type" value="Genomic_DNA"/>
</dbReference>
<evidence type="ECO:0000259" key="2">
    <source>
        <dbReference type="Pfam" id="PF04015"/>
    </source>
</evidence>
<comment type="caution">
    <text evidence="3">The sequence shown here is derived from an EMBL/GenBank/DDBJ whole genome shotgun (WGS) entry which is preliminary data.</text>
</comment>
<organism evidence="3">
    <name type="scientific">marine sediment metagenome</name>
    <dbReference type="NCBI Taxonomy" id="412755"/>
    <lineage>
        <taxon>unclassified sequences</taxon>
        <taxon>metagenomes</taxon>
        <taxon>ecological metagenomes</taxon>
    </lineage>
</organism>
<evidence type="ECO:0000256" key="1">
    <source>
        <dbReference type="SAM" id="MobiDB-lite"/>
    </source>
</evidence>
<gene>
    <name evidence="3" type="ORF">S01H1_64867</name>
</gene>
<accession>X0XAV6</accession>
<protein>
    <recommendedName>
        <fullName evidence="2">DUF362 domain-containing protein</fullName>
    </recommendedName>
</protein>
<sequence>SDLDPRRFRGAEYDPGPTSEHHMNGRNEYLLSETVLCADLVVNLPKLKTHKKTGVTLALKNLVGINGDKNLLPHHSVGSVAQGGDEYPGQSPVDRARSFATEVARMLLKRGLGTRLVRWVRRAEFAARGSDFIRSGNWHGNRTTWRMCLDLNRCLYYSDAEGLHLDAPAPVRQVLTILDGVVAGEGEGPLAPKGVPLGAVLAATDPLAVDLAAVRLMGFDEQKLPKLREAMADPDLRVTAVRDASDVRVYE</sequence>
<dbReference type="Pfam" id="PF04015">
    <property type="entry name" value="DUF362"/>
    <property type="match status" value="1"/>
</dbReference>
<feature type="non-terminal residue" evidence="3">
    <location>
        <position position="1"/>
    </location>
</feature>
<evidence type="ECO:0000313" key="3">
    <source>
        <dbReference type="EMBL" id="GAG32527.1"/>
    </source>
</evidence>
<dbReference type="InterPro" id="IPR007160">
    <property type="entry name" value="DUF362"/>
</dbReference>
<feature type="domain" description="DUF362" evidence="2">
    <location>
        <begin position="27"/>
        <end position="215"/>
    </location>
</feature>
<proteinExistence type="predicted"/>
<feature type="region of interest" description="Disordered" evidence="1">
    <location>
        <begin position="1"/>
        <end position="24"/>
    </location>
</feature>
<name>X0XAV6_9ZZZZ</name>
<reference evidence="3" key="1">
    <citation type="journal article" date="2014" name="Front. Microbiol.">
        <title>High frequency of phylogenetically diverse reductive dehalogenase-homologous genes in deep subseafloor sedimentary metagenomes.</title>
        <authorList>
            <person name="Kawai M."/>
            <person name="Futagami T."/>
            <person name="Toyoda A."/>
            <person name="Takaki Y."/>
            <person name="Nishi S."/>
            <person name="Hori S."/>
            <person name="Arai W."/>
            <person name="Tsubouchi T."/>
            <person name="Morono Y."/>
            <person name="Uchiyama I."/>
            <person name="Ito T."/>
            <person name="Fujiyama A."/>
            <person name="Inagaki F."/>
            <person name="Takami H."/>
        </authorList>
    </citation>
    <scope>NUCLEOTIDE SEQUENCE</scope>
    <source>
        <strain evidence="3">Expedition CK06-06</strain>
    </source>
</reference>
<feature type="non-terminal residue" evidence="3">
    <location>
        <position position="251"/>
    </location>
</feature>
<feature type="compositionally biased region" description="Basic and acidic residues" evidence="1">
    <location>
        <begin position="1"/>
        <end position="12"/>
    </location>
</feature>